<dbReference type="InterPro" id="IPR003148">
    <property type="entry name" value="RCK_N"/>
</dbReference>
<feature type="transmembrane region" description="Helical" evidence="13">
    <location>
        <begin position="31"/>
        <end position="51"/>
    </location>
</feature>
<evidence type="ECO:0000256" key="3">
    <source>
        <dbReference type="ARBA" id="ARBA00022448"/>
    </source>
</evidence>
<evidence type="ECO:0000256" key="5">
    <source>
        <dbReference type="ARBA" id="ARBA00022475"/>
    </source>
</evidence>
<evidence type="ECO:0000256" key="10">
    <source>
        <dbReference type="ARBA" id="ARBA00023027"/>
    </source>
</evidence>
<evidence type="ECO:0000313" key="16">
    <source>
        <dbReference type="EMBL" id="QCC50244.1"/>
    </source>
</evidence>
<dbReference type="Proteomes" id="UP000296706">
    <property type="component" value="Chromosome"/>
</dbReference>
<comment type="function">
    <text evidence="1">Part of a potassium transport system.</text>
</comment>
<keyword evidence="4" id="KW-0050">Antiport</keyword>
<keyword evidence="7 13" id="KW-0812">Transmembrane</keyword>
<feature type="transmembrane region" description="Helical" evidence="13">
    <location>
        <begin position="455"/>
        <end position="476"/>
    </location>
</feature>
<dbReference type="Gene3D" id="1.20.1530.20">
    <property type="match status" value="1"/>
</dbReference>
<feature type="transmembrane region" description="Helical" evidence="13">
    <location>
        <begin position="221"/>
        <end position="245"/>
    </location>
</feature>
<keyword evidence="10" id="KW-0520">NAD</keyword>
<feature type="transmembrane region" description="Helical" evidence="13">
    <location>
        <begin position="488"/>
        <end position="508"/>
    </location>
</feature>
<evidence type="ECO:0000256" key="2">
    <source>
        <dbReference type="ARBA" id="ARBA00004651"/>
    </source>
</evidence>
<feature type="transmembrane region" description="Helical" evidence="13">
    <location>
        <begin position="118"/>
        <end position="143"/>
    </location>
</feature>
<dbReference type="AlphaFoldDB" id="A0A4D6H889"/>
<dbReference type="GO" id="GO:0015079">
    <property type="term" value="F:potassium ion transmembrane transporter activity"/>
    <property type="evidence" value="ECO:0007669"/>
    <property type="project" value="InterPro"/>
</dbReference>
<feature type="domain" description="RCK N-terminal" evidence="14">
    <location>
        <begin position="520"/>
        <end position="639"/>
    </location>
</feature>
<organism evidence="16 17">
    <name type="scientific">Halapricum salinum</name>
    <dbReference type="NCBI Taxonomy" id="1457250"/>
    <lineage>
        <taxon>Archaea</taxon>
        <taxon>Methanobacteriati</taxon>
        <taxon>Methanobacteriota</taxon>
        <taxon>Stenosarchaea group</taxon>
        <taxon>Halobacteria</taxon>
        <taxon>Halobacteriales</taxon>
        <taxon>Haloarculaceae</taxon>
        <taxon>Halapricum</taxon>
    </lineage>
</organism>
<evidence type="ECO:0000256" key="9">
    <source>
        <dbReference type="ARBA" id="ARBA00022989"/>
    </source>
</evidence>
<evidence type="ECO:0000256" key="1">
    <source>
        <dbReference type="ARBA" id="ARBA00003660"/>
    </source>
</evidence>
<dbReference type="PRINTS" id="PR00335">
    <property type="entry name" value="KUPTAKETRKA"/>
</dbReference>
<feature type="transmembrane region" description="Helical" evidence="13">
    <location>
        <begin position="282"/>
        <end position="301"/>
    </location>
</feature>
<dbReference type="InterPro" id="IPR006153">
    <property type="entry name" value="Cation/H_exchanger_TM"/>
</dbReference>
<dbReference type="SUPFAM" id="SSF51735">
    <property type="entry name" value="NAD(P)-binding Rossmann-fold domains"/>
    <property type="match status" value="1"/>
</dbReference>
<dbReference type="PROSITE" id="PS51202">
    <property type="entry name" value="RCK_C"/>
    <property type="match status" value="1"/>
</dbReference>
<feature type="domain" description="RCK C-terminal" evidence="15">
    <location>
        <begin position="655"/>
        <end position="738"/>
    </location>
</feature>
<gene>
    <name evidence="16" type="ORF">DV733_02900</name>
</gene>
<name>A0A4D6H889_9EURY</name>
<evidence type="ECO:0000256" key="8">
    <source>
        <dbReference type="ARBA" id="ARBA00022958"/>
    </source>
</evidence>
<dbReference type="Pfam" id="PF02080">
    <property type="entry name" value="TrkA_C"/>
    <property type="match status" value="1"/>
</dbReference>
<dbReference type="Gene3D" id="3.30.70.1450">
    <property type="entry name" value="Regulator of K+ conductance, C-terminal domain"/>
    <property type="match status" value="1"/>
</dbReference>
<reference evidence="16 17" key="1">
    <citation type="journal article" date="2019" name="Nat. Commun.">
        <title>A new type of DNA phosphorothioation-based antiviral system in archaea.</title>
        <authorList>
            <person name="Xiong L."/>
            <person name="Liu S."/>
            <person name="Chen S."/>
            <person name="Xiao Y."/>
            <person name="Zhu B."/>
            <person name="Gao Y."/>
            <person name="Zhang Y."/>
            <person name="Chen B."/>
            <person name="Luo J."/>
            <person name="Deng Z."/>
            <person name="Chen X."/>
            <person name="Wang L."/>
            <person name="Chen S."/>
        </authorList>
    </citation>
    <scope>NUCLEOTIDE SEQUENCE [LARGE SCALE GENOMIC DNA]</scope>
    <source>
        <strain evidence="16 17">CBA1105</strain>
    </source>
</reference>
<dbReference type="PANTHER" id="PTHR32507:SF0">
    <property type="entry name" value="NA(+)_H(+) ANTIPORTER 2-RELATED"/>
    <property type="match status" value="1"/>
</dbReference>
<feature type="transmembrane region" description="Helical" evidence="13">
    <location>
        <begin position="89"/>
        <end position="112"/>
    </location>
</feature>
<evidence type="ECO:0000256" key="7">
    <source>
        <dbReference type="ARBA" id="ARBA00022692"/>
    </source>
</evidence>
<evidence type="ECO:0000256" key="4">
    <source>
        <dbReference type="ARBA" id="ARBA00022449"/>
    </source>
</evidence>
<dbReference type="GO" id="GO:1902600">
    <property type="term" value="P:proton transmembrane transport"/>
    <property type="evidence" value="ECO:0007669"/>
    <property type="project" value="InterPro"/>
</dbReference>
<keyword evidence="5" id="KW-1003">Cell membrane</keyword>
<dbReference type="STRING" id="1457250.GCA_000755225_02877"/>
<keyword evidence="9 13" id="KW-1133">Transmembrane helix</keyword>
<dbReference type="InterPro" id="IPR038770">
    <property type="entry name" value="Na+/solute_symporter_sf"/>
</dbReference>
<dbReference type="Gene3D" id="3.40.50.720">
    <property type="entry name" value="NAD(P)-binding Rossmann-like Domain"/>
    <property type="match status" value="1"/>
</dbReference>
<accession>A0A4D6H889</accession>
<keyword evidence="12 13" id="KW-0472">Membrane</keyword>
<dbReference type="Pfam" id="PF02254">
    <property type="entry name" value="TrkA_N"/>
    <property type="match status" value="1"/>
</dbReference>
<keyword evidence="11" id="KW-0406">Ion transport</keyword>
<keyword evidence="3" id="KW-0813">Transport</keyword>
<dbReference type="RefSeq" id="WP_049993688.1">
    <property type="nucleotide sequence ID" value="NZ_CP031310.1"/>
</dbReference>
<keyword evidence="6" id="KW-0633">Potassium transport</keyword>
<evidence type="ECO:0000256" key="11">
    <source>
        <dbReference type="ARBA" id="ARBA00023065"/>
    </source>
</evidence>
<feature type="transmembrane region" description="Helical" evidence="13">
    <location>
        <begin position="155"/>
        <end position="175"/>
    </location>
</feature>
<dbReference type="InterPro" id="IPR036291">
    <property type="entry name" value="NAD(P)-bd_dom_sf"/>
</dbReference>
<dbReference type="EMBL" id="CP031310">
    <property type="protein sequence ID" value="QCC50244.1"/>
    <property type="molecule type" value="Genomic_DNA"/>
</dbReference>
<feature type="transmembrane region" description="Helical" evidence="13">
    <location>
        <begin position="187"/>
        <end position="209"/>
    </location>
</feature>
<comment type="subcellular location">
    <subcellularLocation>
        <location evidence="2">Cell membrane</location>
        <topology evidence="2">Multi-pass membrane protein</topology>
    </subcellularLocation>
</comment>
<evidence type="ECO:0000259" key="14">
    <source>
        <dbReference type="PROSITE" id="PS51201"/>
    </source>
</evidence>
<dbReference type="GO" id="GO:0005886">
    <property type="term" value="C:plasma membrane"/>
    <property type="evidence" value="ECO:0007669"/>
    <property type="project" value="UniProtKB-SubCell"/>
</dbReference>
<evidence type="ECO:0000313" key="17">
    <source>
        <dbReference type="Proteomes" id="UP000296706"/>
    </source>
</evidence>
<dbReference type="PROSITE" id="PS51201">
    <property type="entry name" value="RCK_N"/>
    <property type="match status" value="1"/>
</dbReference>
<dbReference type="GO" id="GO:0015297">
    <property type="term" value="F:antiporter activity"/>
    <property type="evidence" value="ECO:0007669"/>
    <property type="project" value="UniProtKB-KW"/>
</dbReference>
<feature type="transmembrane region" description="Helical" evidence="13">
    <location>
        <begin position="313"/>
        <end position="330"/>
    </location>
</feature>
<dbReference type="KEGG" id="hsn:DV733_02900"/>
<dbReference type="InterPro" id="IPR036721">
    <property type="entry name" value="RCK_C_sf"/>
</dbReference>
<evidence type="ECO:0000256" key="12">
    <source>
        <dbReference type="ARBA" id="ARBA00023136"/>
    </source>
</evidence>
<feature type="transmembrane region" description="Helical" evidence="13">
    <location>
        <begin position="251"/>
        <end position="270"/>
    </location>
</feature>
<feature type="transmembrane region" description="Helical" evidence="13">
    <location>
        <begin position="395"/>
        <end position="416"/>
    </location>
</feature>
<keyword evidence="8" id="KW-0630">Potassium</keyword>
<dbReference type="PANTHER" id="PTHR32507">
    <property type="entry name" value="NA(+)/H(+) ANTIPORTER 1"/>
    <property type="match status" value="1"/>
</dbReference>
<dbReference type="Pfam" id="PF00999">
    <property type="entry name" value="Na_H_Exchanger"/>
    <property type="match status" value="1"/>
</dbReference>
<feature type="transmembrane region" description="Helical" evidence="13">
    <location>
        <begin position="422"/>
        <end position="443"/>
    </location>
</feature>
<dbReference type="GeneID" id="39846779"/>
<dbReference type="InterPro" id="IPR006037">
    <property type="entry name" value="RCK_C"/>
</dbReference>
<protein>
    <submittedName>
        <fullName evidence="16">Potassium transporter</fullName>
    </submittedName>
</protein>
<keyword evidence="17" id="KW-1185">Reference proteome</keyword>
<evidence type="ECO:0000256" key="6">
    <source>
        <dbReference type="ARBA" id="ARBA00022538"/>
    </source>
</evidence>
<dbReference type="SUPFAM" id="SSF116726">
    <property type="entry name" value="TrkA C-terminal domain-like"/>
    <property type="match status" value="1"/>
</dbReference>
<evidence type="ECO:0000256" key="13">
    <source>
        <dbReference type="SAM" id="Phobius"/>
    </source>
</evidence>
<proteinExistence type="predicted"/>
<feature type="transmembrane region" description="Helical" evidence="13">
    <location>
        <begin position="57"/>
        <end position="77"/>
    </location>
</feature>
<feature type="transmembrane region" description="Helical" evidence="13">
    <location>
        <begin position="6"/>
        <end position="24"/>
    </location>
</feature>
<dbReference type="InterPro" id="IPR006036">
    <property type="entry name" value="K_uptake_TrkA"/>
</dbReference>
<sequence>MSGSLLPVVAAILVVGIGAQLLARRLRVPSVVFYLVAGLLLGPDGAGMVTLETFGDGLEVIVGLAVAIIVFDGAFALQFGRIREASRTSLRLVTVGAVVMFAGTTVAVRVLTGSTWEIALLVGALLVATGPTVITPILEVVRVREHVAAALETEGIVNDVTAAIGAVVIFETLLLDDLGLPATFLTFIERLGIGVAAGLVATAIVYALLEADDEIDPDRRVVSMLTAASGLGSAALAGILAFEAGIGTPDWALVGLATGVVAAAVTAGLLRYDIGPEADRRVGLAFGLAGGAGAIAVTWVLTTETLAGSVRSGLALLAGALVAWAVFELFRSDVAPGEEPQAARFLTIAAAVGSFALAETVAAEAGIAAAATAGIALGNLDLPQRELMEEFGRDATLLVLAFVFVSLAALIDLSAIADLGVAGVALAAVVILVLRPLVAAIATVGVDRFSRPERLFLAAVGPRGIIPASVATLFAIELATAGNESAAQVLLGTVFVVIFATVSIEAGLARQIGDLLGVTPMRTILVGGGRVGRALATRLDRRGEFVVIVEDDENAAAEARRAGFTVHEGDGTESDVLRAAGIEDAKIVVAATGDDDVNALITQLASTKFGVGKIYARVNDPENVEAFDSEVVTAIDSSMATAYAIDNEIERPELAHWMNDLGDGHDIQQVTVTAEDLVGKTIEELRKEIPRGCLVAEVGEGSEAHVPEPDHRLADGEVVTFLGDSDAVAEAVRRFHPRE</sequence>
<evidence type="ECO:0000259" key="15">
    <source>
        <dbReference type="PROSITE" id="PS51202"/>
    </source>
</evidence>